<feature type="transmembrane region" description="Helical" evidence="6">
    <location>
        <begin position="28"/>
        <end position="47"/>
    </location>
</feature>
<keyword evidence="4 6" id="KW-1133">Transmembrane helix</keyword>
<evidence type="ECO:0000313" key="7">
    <source>
        <dbReference type="EMBL" id="VDN53398.1"/>
    </source>
</evidence>
<reference evidence="7 8" key="1">
    <citation type="submission" date="2018-11" db="EMBL/GenBank/DDBJ databases">
        <authorList>
            <consortium name="Pathogen Informatics"/>
        </authorList>
    </citation>
    <scope>NUCLEOTIDE SEQUENCE [LARGE SCALE GENOMIC DNA]</scope>
</reference>
<evidence type="ECO:0000256" key="5">
    <source>
        <dbReference type="ARBA" id="ARBA00023136"/>
    </source>
</evidence>
<dbReference type="OrthoDB" id="8841220at2759"/>
<dbReference type="Gene3D" id="1.20.1260.100">
    <property type="entry name" value="TspO/MBR protein"/>
    <property type="match status" value="1"/>
</dbReference>
<evidence type="ECO:0000256" key="2">
    <source>
        <dbReference type="ARBA" id="ARBA00007524"/>
    </source>
</evidence>
<dbReference type="GO" id="GO:0005741">
    <property type="term" value="C:mitochondrial outer membrane"/>
    <property type="evidence" value="ECO:0007669"/>
    <property type="project" value="TreeGrafter"/>
</dbReference>
<feature type="transmembrane region" description="Helical" evidence="6">
    <location>
        <begin position="68"/>
        <end position="87"/>
    </location>
</feature>
<keyword evidence="3 6" id="KW-0812">Transmembrane</keyword>
<dbReference type="Pfam" id="PF03073">
    <property type="entry name" value="TspO_MBR"/>
    <property type="match status" value="1"/>
</dbReference>
<evidence type="ECO:0000313" key="8">
    <source>
        <dbReference type="Proteomes" id="UP000274756"/>
    </source>
</evidence>
<dbReference type="InterPro" id="IPR004307">
    <property type="entry name" value="TspO_MBR"/>
</dbReference>
<evidence type="ECO:0000256" key="4">
    <source>
        <dbReference type="ARBA" id="ARBA00022989"/>
    </source>
</evidence>
<dbReference type="InterPro" id="IPR038330">
    <property type="entry name" value="TspO/MBR-related_sf"/>
</dbReference>
<dbReference type="Proteomes" id="UP000274756">
    <property type="component" value="Unassembled WGS sequence"/>
</dbReference>
<protein>
    <recommendedName>
        <fullName evidence="9">TspO/MBR family protein</fullName>
    </recommendedName>
</protein>
<comment type="similarity">
    <text evidence="2">Belongs to the TspO/BZRP family.</text>
</comment>
<evidence type="ECO:0000256" key="1">
    <source>
        <dbReference type="ARBA" id="ARBA00004141"/>
    </source>
</evidence>
<dbReference type="PANTHER" id="PTHR10057:SF0">
    <property type="entry name" value="TRANSLOCATOR PROTEIN"/>
    <property type="match status" value="1"/>
</dbReference>
<dbReference type="PANTHER" id="PTHR10057">
    <property type="entry name" value="PERIPHERAL-TYPE BENZODIAZEPINE RECEPTOR"/>
    <property type="match status" value="1"/>
</dbReference>
<organism evidence="7 8">
    <name type="scientific">Dracunculus medinensis</name>
    <name type="common">Guinea worm</name>
    <dbReference type="NCBI Taxonomy" id="318479"/>
    <lineage>
        <taxon>Eukaryota</taxon>
        <taxon>Metazoa</taxon>
        <taxon>Ecdysozoa</taxon>
        <taxon>Nematoda</taxon>
        <taxon>Chromadorea</taxon>
        <taxon>Rhabditida</taxon>
        <taxon>Spirurina</taxon>
        <taxon>Dracunculoidea</taxon>
        <taxon>Dracunculidae</taxon>
        <taxon>Dracunculus</taxon>
    </lineage>
</organism>
<sequence>MLTLSTLGPASYLVYKHGGGFDYSDTKLALGLYGANLIFAAAAMPLTKLRNLKGVIFFIFKVHKTAGSLILPYSLWISFYTVLLYFMKSEEPKKN</sequence>
<dbReference type="AlphaFoldDB" id="A0A3P7PV47"/>
<dbReference type="GO" id="GO:0033013">
    <property type="term" value="P:tetrapyrrole metabolic process"/>
    <property type="evidence" value="ECO:0007669"/>
    <property type="project" value="UniProtKB-ARBA"/>
</dbReference>
<keyword evidence="8" id="KW-1185">Reference proteome</keyword>
<evidence type="ECO:0000256" key="3">
    <source>
        <dbReference type="ARBA" id="ARBA00022692"/>
    </source>
</evidence>
<dbReference type="EMBL" id="UYYG01000127">
    <property type="protein sequence ID" value="VDN53398.1"/>
    <property type="molecule type" value="Genomic_DNA"/>
</dbReference>
<comment type="subcellular location">
    <subcellularLocation>
        <location evidence="1">Membrane</location>
        <topology evidence="1">Multi-pass membrane protein</topology>
    </subcellularLocation>
</comment>
<evidence type="ECO:0000256" key="6">
    <source>
        <dbReference type="SAM" id="Phobius"/>
    </source>
</evidence>
<proteinExistence type="inferred from homology"/>
<keyword evidence="5 6" id="KW-0472">Membrane</keyword>
<name>A0A3P7PV47_DRAME</name>
<dbReference type="STRING" id="318479.A0A3P7PV47"/>
<gene>
    <name evidence="7" type="ORF">DME_LOCUS3371</name>
</gene>
<evidence type="ECO:0008006" key="9">
    <source>
        <dbReference type="Google" id="ProtNLM"/>
    </source>
</evidence>
<accession>A0A3P7PV47</accession>